<keyword evidence="3 5" id="KW-0378">Hydrolase</keyword>
<evidence type="ECO:0000313" key="8">
    <source>
        <dbReference type="Proteomes" id="UP001597168"/>
    </source>
</evidence>
<dbReference type="PROSITE" id="PS50231">
    <property type="entry name" value="RICIN_B_LECTIN"/>
    <property type="match status" value="1"/>
</dbReference>
<evidence type="ECO:0000256" key="3">
    <source>
        <dbReference type="ARBA" id="ARBA00022801"/>
    </source>
</evidence>
<organism evidence="7 8">
    <name type="scientific">Saccharothrix hoggarensis</name>
    <dbReference type="NCBI Taxonomy" id="913853"/>
    <lineage>
        <taxon>Bacteria</taxon>
        <taxon>Bacillati</taxon>
        <taxon>Actinomycetota</taxon>
        <taxon>Actinomycetes</taxon>
        <taxon>Pseudonocardiales</taxon>
        <taxon>Pseudonocardiaceae</taxon>
        <taxon>Saccharothrix</taxon>
    </lineage>
</organism>
<evidence type="ECO:0000256" key="4">
    <source>
        <dbReference type="ARBA" id="ARBA00023295"/>
    </source>
</evidence>
<comment type="pathway">
    <text evidence="1">Glycan metabolism; L-arabinan degradation.</text>
</comment>
<dbReference type="InterPro" id="IPR006710">
    <property type="entry name" value="Glyco_hydro_43"/>
</dbReference>
<keyword evidence="8" id="KW-1185">Reference proteome</keyword>
<accession>A0ABW3QSV1</accession>
<feature type="domain" description="Ricin B lectin" evidence="6">
    <location>
        <begin position="49"/>
        <end position="186"/>
    </location>
</feature>
<dbReference type="InterPro" id="IPR023296">
    <property type="entry name" value="Glyco_hydro_beta-prop_sf"/>
</dbReference>
<dbReference type="CDD" id="cd08998">
    <property type="entry name" value="GH43_Arb43a-like"/>
    <property type="match status" value="1"/>
</dbReference>
<dbReference type="Gene3D" id="2.115.10.20">
    <property type="entry name" value="Glycosyl hydrolase domain, family 43"/>
    <property type="match status" value="1"/>
</dbReference>
<dbReference type="InterPro" id="IPR035992">
    <property type="entry name" value="Ricin_B-like_lectins"/>
</dbReference>
<dbReference type="PANTHER" id="PTHR43301:SF3">
    <property type="entry name" value="ARABINAN ENDO-1,5-ALPHA-L-ARABINOSIDASE A-RELATED"/>
    <property type="match status" value="1"/>
</dbReference>
<dbReference type="Pfam" id="PF14200">
    <property type="entry name" value="RicinB_lectin_2"/>
    <property type="match status" value="2"/>
</dbReference>
<evidence type="ECO:0000256" key="1">
    <source>
        <dbReference type="ARBA" id="ARBA00004834"/>
    </source>
</evidence>
<evidence type="ECO:0000313" key="7">
    <source>
        <dbReference type="EMBL" id="MFD1147897.1"/>
    </source>
</evidence>
<proteinExistence type="inferred from homology"/>
<dbReference type="InterPro" id="IPR050727">
    <property type="entry name" value="GH43_arabinanases"/>
</dbReference>
<name>A0ABW3QSV1_9PSEU</name>
<dbReference type="SUPFAM" id="SSF75005">
    <property type="entry name" value="Arabinanase/levansucrase/invertase"/>
    <property type="match status" value="1"/>
</dbReference>
<dbReference type="EMBL" id="JBHTLK010000049">
    <property type="protein sequence ID" value="MFD1147897.1"/>
    <property type="molecule type" value="Genomic_DNA"/>
</dbReference>
<dbReference type="SUPFAM" id="SSF50370">
    <property type="entry name" value="Ricin B-like lectins"/>
    <property type="match status" value="1"/>
</dbReference>
<dbReference type="SMART" id="SM00458">
    <property type="entry name" value="RICIN"/>
    <property type="match status" value="1"/>
</dbReference>
<protein>
    <submittedName>
        <fullName evidence="7">Family 43 glycosylhydrolase</fullName>
    </submittedName>
</protein>
<evidence type="ECO:0000256" key="2">
    <source>
        <dbReference type="ARBA" id="ARBA00009865"/>
    </source>
</evidence>
<dbReference type="Proteomes" id="UP001597168">
    <property type="component" value="Unassembled WGS sequence"/>
</dbReference>
<dbReference type="Gene3D" id="2.80.10.50">
    <property type="match status" value="3"/>
</dbReference>
<evidence type="ECO:0000259" key="6">
    <source>
        <dbReference type="SMART" id="SM00458"/>
    </source>
</evidence>
<dbReference type="Pfam" id="PF04616">
    <property type="entry name" value="Glyco_hydro_43"/>
    <property type="match status" value="1"/>
</dbReference>
<keyword evidence="4 5" id="KW-0326">Glycosidase</keyword>
<evidence type="ECO:0000256" key="5">
    <source>
        <dbReference type="RuleBase" id="RU361187"/>
    </source>
</evidence>
<comment type="similarity">
    <text evidence="2 5">Belongs to the glycosyl hydrolase 43 family.</text>
</comment>
<gene>
    <name evidence="7" type="ORF">ACFQ3T_12235</name>
</gene>
<dbReference type="InterPro" id="IPR000772">
    <property type="entry name" value="Ricin_B_lectin"/>
</dbReference>
<sequence>MDTIAPPSSRRRIRPRVATAIMVVVAILVSLVQAIVAAAPASAAYIDTNATYILANRHSGKVLEVFNQGTANGAPIGQWARNNNAWQQWQFVDSGGGYYRLRSVHSGKVLDIAAASTADGANVALWTDHNGTNQQFRVSDSEGGHIRLINRNSGKALEVWGWSTADGGRVSQYTDLGGANQQWQLIRTGDRPPYPRPGLVTGDIGVHDPTVVKRSNGTYLLASTGDNIPLKTSNDRTDWRNAGSAFPGGVPWAHPYTNNSNQIWAPDLTYVNGRYYMYYSASSVGSSRSAIFLATSTTGAAGSWRHEGLIYESRTGENFNAIDPTLTIDTQGGWWLTLGSYYSGLKQFRLDPVTGKRADSTLINIASRNAPFPQLPIEAATLVRHGGYYYLFVSFDYCCRGAASDYRIMVGRSTSVNGPFTDRDGVSMMSGGGTEILAGRGNIHGPGHQEYLDDTDGSILFYHYYADNGNPLLGINKLGWDQNGWPYVY</sequence>
<dbReference type="PANTHER" id="PTHR43301">
    <property type="entry name" value="ARABINAN ENDO-1,5-ALPHA-L-ARABINOSIDASE"/>
    <property type="match status" value="1"/>
</dbReference>
<comment type="caution">
    <text evidence="7">The sequence shown here is derived from an EMBL/GenBank/DDBJ whole genome shotgun (WGS) entry which is preliminary data.</text>
</comment>
<dbReference type="RefSeq" id="WP_380723359.1">
    <property type="nucleotide sequence ID" value="NZ_JBHTLK010000049.1"/>
</dbReference>
<reference evidence="8" key="1">
    <citation type="journal article" date="2019" name="Int. J. Syst. Evol. Microbiol.">
        <title>The Global Catalogue of Microorganisms (GCM) 10K type strain sequencing project: providing services to taxonomists for standard genome sequencing and annotation.</title>
        <authorList>
            <consortium name="The Broad Institute Genomics Platform"/>
            <consortium name="The Broad Institute Genome Sequencing Center for Infectious Disease"/>
            <person name="Wu L."/>
            <person name="Ma J."/>
        </authorList>
    </citation>
    <scope>NUCLEOTIDE SEQUENCE [LARGE SCALE GENOMIC DNA]</scope>
    <source>
        <strain evidence="8">CCUG 60214</strain>
    </source>
</reference>